<reference evidence="2" key="1">
    <citation type="submission" date="2024-05" db="EMBL/GenBank/DDBJ databases">
        <title>Planctomycetes of the genus Singulisphaera possess chitinolytic capabilities.</title>
        <authorList>
            <person name="Ivanova A."/>
        </authorList>
    </citation>
    <scope>NUCLEOTIDE SEQUENCE</scope>
    <source>
        <strain evidence="2">Ch08T</strain>
    </source>
</reference>
<dbReference type="AlphaFoldDB" id="A0AAU7CGQ1"/>
<dbReference type="SMART" id="SM00028">
    <property type="entry name" value="TPR"/>
    <property type="match status" value="2"/>
</dbReference>
<gene>
    <name evidence="2" type="ORF">V5E97_39050</name>
</gene>
<evidence type="ECO:0000313" key="2">
    <source>
        <dbReference type="EMBL" id="XBH04250.1"/>
    </source>
</evidence>
<evidence type="ECO:0008006" key="3">
    <source>
        <dbReference type="Google" id="ProtNLM"/>
    </source>
</evidence>
<dbReference type="InterPro" id="IPR011990">
    <property type="entry name" value="TPR-like_helical_dom_sf"/>
</dbReference>
<dbReference type="RefSeq" id="WP_406697001.1">
    <property type="nucleotide sequence ID" value="NZ_CP155447.1"/>
</dbReference>
<dbReference type="PROSITE" id="PS50005">
    <property type="entry name" value="TPR"/>
    <property type="match status" value="2"/>
</dbReference>
<organism evidence="2">
    <name type="scientific">Singulisphaera sp. Ch08</name>
    <dbReference type="NCBI Taxonomy" id="3120278"/>
    <lineage>
        <taxon>Bacteria</taxon>
        <taxon>Pseudomonadati</taxon>
        <taxon>Planctomycetota</taxon>
        <taxon>Planctomycetia</taxon>
        <taxon>Isosphaerales</taxon>
        <taxon>Isosphaeraceae</taxon>
        <taxon>Singulisphaera</taxon>
    </lineage>
</organism>
<evidence type="ECO:0000256" key="1">
    <source>
        <dbReference type="PROSITE-ProRule" id="PRU00339"/>
    </source>
</evidence>
<dbReference type="EMBL" id="CP155447">
    <property type="protein sequence ID" value="XBH04250.1"/>
    <property type="molecule type" value="Genomic_DNA"/>
</dbReference>
<sequence>MGYVYDWVLMALIHLGSGDRELARLWAAWAFSGRAPVRWPTAEDDLNRLVLQNEARLLALLPADAEGLVKLHERGVEVRRAERGAASDVALLALGELAEHLAALGRHDEAIARFEEARRLDPDRWRHPRSTGPWFPLGMLRLRGGDVDGYHALCAEALRRFGGTTSRSDAGHLAIFCTGSPAVEVDPGRPLKLARHAVASDPDEPAFLPALGAAEYRAGRHEAAVATLTRALGLLPQDAHWGRAHAGLFLAMARRRLGQVEEARRALAEADHALAVAPAEPDPASPLFAWDWCERALGQVLRREAGEVLGVAPPPGADD</sequence>
<feature type="repeat" description="TPR" evidence="1">
    <location>
        <begin position="205"/>
        <end position="238"/>
    </location>
</feature>
<proteinExistence type="predicted"/>
<dbReference type="InterPro" id="IPR019734">
    <property type="entry name" value="TPR_rpt"/>
</dbReference>
<name>A0AAU7CGQ1_9BACT</name>
<dbReference type="Gene3D" id="1.25.40.10">
    <property type="entry name" value="Tetratricopeptide repeat domain"/>
    <property type="match status" value="2"/>
</dbReference>
<feature type="repeat" description="TPR" evidence="1">
    <location>
        <begin position="91"/>
        <end position="124"/>
    </location>
</feature>
<dbReference type="SUPFAM" id="SSF48452">
    <property type="entry name" value="TPR-like"/>
    <property type="match status" value="1"/>
</dbReference>
<accession>A0AAU7CGQ1</accession>
<keyword evidence="1" id="KW-0802">TPR repeat</keyword>
<protein>
    <recommendedName>
        <fullName evidence="3">Tetratricopeptide repeat protein</fullName>
    </recommendedName>
</protein>